<dbReference type="EMBL" id="SKFH01000010">
    <property type="protein sequence ID" value="TCZ72791.1"/>
    <property type="molecule type" value="Genomic_DNA"/>
</dbReference>
<gene>
    <name evidence="2" type="ORF">E0486_08395</name>
</gene>
<organism evidence="2 3">
    <name type="scientific">Flaviaesturariibacter aridisoli</name>
    <dbReference type="NCBI Taxonomy" id="2545761"/>
    <lineage>
        <taxon>Bacteria</taxon>
        <taxon>Pseudomonadati</taxon>
        <taxon>Bacteroidota</taxon>
        <taxon>Chitinophagia</taxon>
        <taxon>Chitinophagales</taxon>
        <taxon>Chitinophagaceae</taxon>
        <taxon>Flaviaestuariibacter</taxon>
    </lineage>
</organism>
<dbReference type="Pfam" id="PF20329">
    <property type="entry name" value="DUF6624"/>
    <property type="match status" value="1"/>
</dbReference>
<dbReference type="InterPro" id="IPR046732">
    <property type="entry name" value="DUF6624"/>
</dbReference>
<reference evidence="2 3" key="1">
    <citation type="submission" date="2019-03" db="EMBL/GenBank/DDBJ databases">
        <authorList>
            <person name="Kim M.K.M."/>
        </authorList>
    </citation>
    <scope>NUCLEOTIDE SEQUENCE [LARGE SCALE GENOMIC DNA]</scope>
    <source>
        <strain evidence="2 3">17J68-15</strain>
    </source>
</reference>
<dbReference type="AlphaFoldDB" id="A0A4R4E482"/>
<name>A0A4R4E482_9BACT</name>
<protein>
    <submittedName>
        <fullName evidence="2">Uncharacterized protein</fullName>
    </submittedName>
</protein>
<accession>A0A4R4E482</accession>
<keyword evidence="1" id="KW-0732">Signal</keyword>
<dbReference type="OrthoDB" id="1164858at2"/>
<dbReference type="Proteomes" id="UP000295164">
    <property type="component" value="Unassembled WGS sequence"/>
</dbReference>
<sequence length="192" mass="21354">MPRSLPRFFVLLVFGPLLAGAQEPSRPGLARRIDSMWAAARGPEAPPRLAALSTHQARHAALRGLLDREGYPGLREVGPDACEHFWNLLQAADGDPALQRRALGLLKEQVARQNAPARHLAWLQDRVLVNGGQPQWYGTQVRLNADSTSFEPRPVEDPAQLDNRRAALGLGPISEYIELMNRRYAEYLKPKA</sequence>
<feature type="chain" id="PRO_5020874468" evidence="1">
    <location>
        <begin position="20"/>
        <end position="192"/>
    </location>
</feature>
<feature type="signal peptide" evidence="1">
    <location>
        <begin position="1"/>
        <end position="19"/>
    </location>
</feature>
<proteinExistence type="predicted"/>
<keyword evidence="3" id="KW-1185">Reference proteome</keyword>
<comment type="caution">
    <text evidence="2">The sequence shown here is derived from an EMBL/GenBank/DDBJ whole genome shotgun (WGS) entry which is preliminary data.</text>
</comment>
<evidence type="ECO:0000313" key="3">
    <source>
        <dbReference type="Proteomes" id="UP000295164"/>
    </source>
</evidence>
<evidence type="ECO:0000256" key="1">
    <source>
        <dbReference type="SAM" id="SignalP"/>
    </source>
</evidence>
<dbReference type="RefSeq" id="WP_131851714.1">
    <property type="nucleotide sequence ID" value="NZ_SKFH01000010.1"/>
</dbReference>
<evidence type="ECO:0000313" key="2">
    <source>
        <dbReference type="EMBL" id="TCZ72791.1"/>
    </source>
</evidence>